<evidence type="ECO:0000313" key="2">
    <source>
        <dbReference type="Proteomes" id="UP000717995"/>
    </source>
</evidence>
<dbReference type="Proteomes" id="UP000717995">
    <property type="component" value="Unassembled WGS sequence"/>
</dbReference>
<sequence length="861" mass="95451">MDKLAKIERWAFPFKAKGASPGALPQAVSDPLLYYRALAGAHGGAYPLADNGLWHGGVHFDDGTAGLLEQSSVHCIADGEVIAYRIDERYPTSQYETGTATYSTGFVLVRHRLEMPVPQDKLCTRIPELTFYSLYMHLQDWAGYQQPGAAAPAAFLGPVHYRIQPDKARDAFRGLFVRAAAPGHVEHSRKIALLPKGCTVRVGETAPGNANWRRLLQVIDGQLFPAQASCSGWVFIGELERSAEADVYLVGARANDHDPTLLPGQGLNVRQSAKSVAPVTGVLPAEATLTLAPGMGDYRQLERIVSGQEHTPLTPGSANHLRGYVHFASLRPQLTTPTLNRVHVLAKPQPIKAGELVGHLGHYRNHNQGRAAPLLHLETFSCDDVPAFINQCRQLAALLPDSQKTLLKIHKGASQLIPHREGTTPDICMRGATIGVDLTLPISYLDSLPATHKQQVSYNVPGSREPRVVRWWRLDNLLVDQAGQPINGWLAEQELITTRHSPWEWEGFDCLEETCQPIDHLALQLDACGQLSAAERSTYRAQIERASLSPIYQRLRQIIDSNRDKQLAPAEIRTSLEKPWSAQAISRLIVRYESEWGWSPERWEALEPIMSGAPGQSNVQWAEEKKRIKHLSWWAEAGLPGGPTNHFHPLALLNTFNAQRGKSGWARSKFADLLGKVESKNDYSAYNRTTPAPLRSFYKTNLTSLTISQVQEKQAAREMFAIGRYQLIPDTLAAAIKHLNLDTSIKFDEATQDKIFEEYLIKIKRKALINFLEGEGSVEDAIYAWAMEFASAGVRKGRSISPTLKRDKDGKIAREGGKKIFLPRTASYEGQSYYAGDGLNSAHILPDEMVCALNESKRNGK</sequence>
<accession>A0ABS2IK22</accession>
<dbReference type="RefSeq" id="WP_205350608.1">
    <property type="nucleotide sequence ID" value="NZ_JAFEUP010000008.1"/>
</dbReference>
<name>A0ABS2IK22_9GAMM</name>
<dbReference type="EMBL" id="JAFEUP010000008">
    <property type="protein sequence ID" value="MBM7063406.1"/>
    <property type="molecule type" value="Genomic_DNA"/>
</dbReference>
<evidence type="ECO:0000313" key="1">
    <source>
        <dbReference type="EMBL" id="MBM7063406.1"/>
    </source>
</evidence>
<proteinExistence type="predicted"/>
<gene>
    <name evidence="1" type="ORF">JQX08_22020</name>
</gene>
<protein>
    <submittedName>
        <fullName evidence="1">Uncharacterized protein</fullName>
    </submittedName>
</protein>
<dbReference type="Gene3D" id="1.10.530.10">
    <property type="match status" value="1"/>
</dbReference>
<reference evidence="1 2" key="1">
    <citation type="submission" date="2021-02" db="EMBL/GenBank/DDBJ databases">
        <authorList>
            <person name="Lee D.-H."/>
        </authorList>
    </citation>
    <scope>NUCLEOTIDE SEQUENCE [LARGE SCALE GENOMIC DNA]</scope>
    <source>
        <strain evidence="1 2">UL073</strain>
    </source>
</reference>
<organism evidence="1 2">
    <name type="scientific">Zestomonas insulae</name>
    <dbReference type="NCBI Taxonomy" id="2809017"/>
    <lineage>
        <taxon>Bacteria</taxon>
        <taxon>Pseudomonadati</taxon>
        <taxon>Pseudomonadota</taxon>
        <taxon>Gammaproteobacteria</taxon>
        <taxon>Pseudomonadales</taxon>
        <taxon>Pseudomonadaceae</taxon>
        <taxon>Zestomonas</taxon>
    </lineage>
</organism>
<keyword evidence="2" id="KW-1185">Reference proteome</keyword>
<comment type="caution">
    <text evidence="1">The sequence shown here is derived from an EMBL/GenBank/DDBJ whole genome shotgun (WGS) entry which is preliminary data.</text>
</comment>